<evidence type="ECO:0000313" key="2">
    <source>
        <dbReference type="Proteomes" id="UP001159363"/>
    </source>
</evidence>
<keyword evidence="2" id="KW-1185">Reference proteome</keyword>
<accession>A0ABQ9H202</accession>
<reference evidence="1 2" key="1">
    <citation type="submission" date="2023-02" db="EMBL/GenBank/DDBJ databases">
        <title>LHISI_Scaffold_Assembly.</title>
        <authorList>
            <person name="Stuart O.P."/>
            <person name="Cleave R."/>
            <person name="Magrath M.J.L."/>
            <person name="Mikheyev A.S."/>
        </authorList>
    </citation>
    <scope>NUCLEOTIDE SEQUENCE [LARGE SCALE GENOMIC DNA]</scope>
    <source>
        <strain evidence="1">Daus_M_001</strain>
        <tissue evidence="1">Leg muscle</tissue>
    </source>
</reference>
<comment type="caution">
    <text evidence="1">The sequence shown here is derived from an EMBL/GenBank/DDBJ whole genome shotgun (WGS) entry which is preliminary data.</text>
</comment>
<dbReference type="Proteomes" id="UP001159363">
    <property type="component" value="Chromosome 6"/>
</dbReference>
<sequence>MPAREKQGTKLGESFVDEGRRERIQIRRSISAEGGDRGVEELKRVGEGKKKKKECRMTLESVGSENGAVPECKGGRSGDVGENPLTSGIVRHNSHMLKSGGDPECNRARHSFIITRSADLPWRSRLVPHRSGAREALRFESRTPLPVLRWPISDMFNIFGLVYWLAEGISETVFRKVLLPSRSCPGSMFEGVIRQDVQLRPVHFITAHIDEHAAPPPLAVGKNARHKYSSHKKIWRLQHLELANEFGTEQFCFVRELVLLAGDPHKRDLAIEPLLPHLIYFYPLSQGDPHKRDLAIEPLLSHLIYFYPLSQGDPHKRDLAIEPLLSHLIYFYPLSQGDPHKRALAIESLQPHLLYFYPLSQGDPHKRALATEPLLPHLGLLWPLGHCDPT</sequence>
<protein>
    <submittedName>
        <fullName evidence="1">Uncharacterized protein</fullName>
    </submittedName>
</protein>
<dbReference type="EMBL" id="JARBHB010000007">
    <property type="protein sequence ID" value="KAJ8878292.1"/>
    <property type="molecule type" value="Genomic_DNA"/>
</dbReference>
<proteinExistence type="predicted"/>
<name>A0ABQ9H202_9NEOP</name>
<evidence type="ECO:0000313" key="1">
    <source>
        <dbReference type="EMBL" id="KAJ8878292.1"/>
    </source>
</evidence>
<organism evidence="1 2">
    <name type="scientific">Dryococelus australis</name>
    <dbReference type="NCBI Taxonomy" id="614101"/>
    <lineage>
        <taxon>Eukaryota</taxon>
        <taxon>Metazoa</taxon>
        <taxon>Ecdysozoa</taxon>
        <taxon>Arthropoda</taxon>
        <taxon>Hexapoda</taxon>
        <taxon>Insecta</taxon>
        <taxon>Pterygota</taxon>
        <taxon>Neoptera</taxon>
        <taxon>Polyneoptera</taxon>
        <taxon>Phasmatodea</taxon>
        <taxon>Verophasmatodea</taxon>
        <taxon>Anareolatae</taxon>
        <taxon>Phasmatidae</taxon>
        <taxon>Eurycanthinae</taxon>
        <taxon>Dryococelus</taxon>
    </lineage>
</organism>
<gene>
    <name evidence="1" type="ORF">PR048_018869</name>
</gene>